<accession>A0A2V5IHG3</accession>
<organism evidence="2 3">
    <name type="scientific">Aspergillus violaceofuscus (strain CBS 115571)</name>
    <dbReference type="NCBI Taxonomy" id="1450538"/>
    <lineage>
        <taxon>Eukaryota</taxon>
        <taxon>Fungi</taxon>
        <taxon>Dikarya</taxon>
        <taxon>Ascomycota</taxon>
        <taxon>Pezizomycotina</taxon>
        <taxon>Eurotiomycetes</taxon>
        <taxon>Eurotiomycetidae</taxon>
        <taxon>Eurotiales</taxon>
        <taxon>Aspergillaceae</taxon>
        <taxon>Aspergillus</taxon>
    </lineage>
</organism>
<keyword evidence="3" id="KW-1185">Reference proteome</keyword>
<gene>
    <name evidence="2" type="ORF">BO99DRAFT_146941</name>
</gene>
<protein>
    <submittedName>
        <fullName evidence="2">Uncharacterized protein</fullName>
    </submittedName>
</protein>
<name>A0A2V5IHG3_ASPV1</name>
<dbReference type="AlphaFoldDB" id="A0A2V5IHG3"/>
<evidence type="ECO:0000256" key="1">
    <source>
        <dbReference type="SAM" id="MobiDB-lite"/>
    </source>
</evidence>
<sequence length="72" mass="8686">MVMSTLKDRKKSKPRRRSTAQRQREARRQASRWLWPTDKKSRKKGDGIIGVNQLSLFVSWFHGRIIQHRIWV</sequence>
<feature type="compositionally biased region" description="Basic residues" evidence="1">
    <location>
        <begin position="8"/>
        <end position="19"/>
    </location>
</feature>
<feature type="region of interest" description="Disordered" evidence="1">
    <location>
        <begin position="1"/>
        <end position="43"/>
    </location>
</feature>
<proteinExistence type="predicted"/>
<dbReference type="EMBL" id="KZ825137">
    <property type="protein sequence ID" value="PYI19136.1"/>
    <property type="molecule type" value="Genomic_DNA"/>
</dbReference>
<evidence type="ECO:0000313" key="3">
    <source>
        <dbReference type="Proteomes" id="UP000249829"/>
    </source>
</evidence>
<evidence type="ECO:0000313" key="2">
    <source>
        <dbReference type="EMBL" id="PYI19136.1"/>
    </source>
</evidence>
<dbReference type="Proteomes" id="UP000249829">
    <property type="component" value="Unassembled WGS sequence"/>
</dbReference>
<reference evidence="2 3" key="1">
    <citation type="submission" date="2018-02" db="EMBL/GenBank/DDBJ databases">
        <title>The genomes of Aspergillus section Nigri reveals drivers in fungal speciation.</title>
        <authorList>
            <consortium name="DOE Joint Genome Institute"/>
            <person name="Vesth T.C."/>
            <person name="Nybo J."/>
            <person name="Theobald S."/>
            <person name="Brandl J."/>
            <person name="Frisvad J.C."/>
            <person name="Nielsen K.F."/>
            <person name="Lyhne E.K."/>
            <person name="Kogle M.E."/>
            <person name="Kuo A."/>
            <person name="Riley R."/>
            <person name="Clum A."/>
            <person name="Nolan M."/>
            <person name="Lipzen A."/>
            <person name="Salamov A."/>
            <person name="Henrissat B."/>
            <person name="Wiebenga A."/>
            <person name="De vries R.P."/>
            <person name="Grigoriev I.V."/>
            <person name="Mortensen U.H."/>
            <person name="Andersen M.R."/>
            <person name="Baker S.E."/>
        </authorList>
    </citation>
    <scope>NUCLEOTIDE SEQUENCE [LARGE SCALE GENOMIC DNA]</scope>
    <source>
        <strain evidence="2 3">CBS 115571</strain>
    </source>
</reference>